<proteinExistence type="predicted"/>
<comment type="caution">
    <text evidence="3">The sequence shown here is derived from an EMBL/GenBank/DDBJ whole genome shotgun (WGS) entry which is preliminary data.</text>
</comment>
<feature type="signal peptide" evidence="1">
    <location>
        <begin position="1"/>
        <end position="31"/>
    </location>
</feature>
<feature type="chain" id="PRO_5003001457" description="Lipoprotein" evidence="1">
    <location>
        <begin position="32"/>
        <end position="264"/>
    </location>
</feature>
<sequence length="264" mass="28695">MPQVKIAKTIANLSAGALIAAITLSCSSTNATYLDEETGEVVVVAESELDNEGMLGAGYGGVATSHQINNGDPLAARKSFGLSRAYDATRIRGAYGEDAHLFTLDFGFNNKRQRNYQVEYTYLSDSDQGVSIEFLGSDGDDRNGFGSTVSYAQKLTLHDNVMIVPKVGIGSLFGRLKDGKTNTDADSVILKSSLHTMYSFDSGHWLYAKPQTAYINHANAWSSNLELGGGYMLNDHTSVGFKYDITHFKGHSEAKGWFEISYNP</sequence>
<keyword evidence="1" id="KW-0732">Signal</keyword>
<organism evidence="3 4">
    <name type="scientific">Vibrio orientalis CIP 102891 = ATCC 33934</name>
    <dbReference type="NCBI Taxonomy" id="675816"/>
    <lineage>
        <taxon>Bacteria</taxon>
        <taxon>Pseudomonadati</taxon>
        <taxon>Pseudomonadota</taxon>
        <taxon>Gammaproteobacteria</taxon>
        <taxon>Vibrionales</taxon>
        <taxon>Vibrionaceae</taxon>
        <taxon>Vibrio</taxon>
        <taxon>Vibrio oreintalis group</taxon>
    </lineage>
</organism>
<dbReference type="AlphaFoldDB" id="C9QGR7"/>
<evidence type="ECO:0000313" key="5">
    <source>
        <dbReference type="Proteomes" id="UP000003515"/>
    </source>
</evidence>
<dbReference type="OrthoDB" id="6382158at2"/>
<keyword evidence="5" id="KW-1185">Reference proteome</keyword>
<dbReference type="EMBL" id="AFWH01000021">
    <property type="protein sequence ID" value="EGU50786.1"/>
    <property type="molecule type" value="Genomic_DNA"/>
</dbReference>
<dbReference type="Proteomes" id="UP000003515">
    <property type="component" value="Unassembled WGS sequence"/>
</dbReference>
<dbReference type="RefSeq" id="WP_004411446.1">
    <property type="nucleotide sequence ID" value="NZ_ACZV01000004.1"/>
</dbReference>
<dbReference type="eggNOG" id="ENOG5033QHN">
    <property type="taxonomic scope" value="Bacteria"/>
</dbReference>
<protein>
    <recommendedName>
        <fullName evidence="6">Lipoprotein</fullName>
    </recommendedName>
</protein>
<evidence type="ECO:0000313" key="3">
    <source>
        <dbReference type="EMBL" id="EGU50786.1"/>
    </source>
</evidence>
<evidence type="ECO:0008006" key="6">
    <source>
        <dbReference type="Google" id="ProtNLM"/>
    </source>
</evidence>
<dbReference type="STRING" id="675816.VIA_000935"/>
<reference evidence="3" key="2">
    <citation type="submission" date="2011-08" db="EMBL/GenBank/DDBJ databases">
        <authorList>
            <person name="Hoffman M."/>
            <person name="Strain E.A."/>
            <person name="Brown E."/>
            <person name="Allard M.W."/>
        </authorList>
    </citation>
    <scope>NUCLEOTIDE SEQUENCE</scope>
    <source>
        <strain evidence="3">CIP 102891</strain>
    </source>
</reference>
<dbReference type="PATRIC" id="fig|675816.5.peg.1867"/>
<evidence type="ECO:0000313" key="2">
    <source>
        <dbReference type="EMBL" id="EEX93778.1"/>
    </source>
</evidence>
<gene>
    <name evidence="2" type="ORF">VIA_000935</name>
    <name evidence="3" type="ORF">VIOR3934_00275</name>
</gene>
<evidence type="ECO:0000313" key="4">
    <source>
        <dbReference type="Proteomes" id="UP000002817"/>
    </source>
</evidence>
<reference evidence="2 5" key="1">
    <citation type="submission" date="2009-10" db="EMBL/GenBank/DDBJ databases">
        <authorList>
            <consortium name="Los Alamos National Laboratory (LANL)"/>
            <consortium name="National Microbial Pathogen Data Resource (NMPDR)"/>
            <person name="Munk A.C."/>
            <person name="Chertkov O."/>
            <person name="Tapia R."/>
            <person name="Green L."/>
            <person name="Rogers Y."/>
            <person name="Detter J.C."/>
            <person name="Bruce D."/>
            <person name="Brettin T.S."/>
            <person name="Colwell R.R."/>
            <person name="Huq A."/>
            <person name="Grim C.J."/>
            <person name="Hasan N.A."/>
            <person name="Bartels D."/>
            <person name="Vonstein V."/>
        </authorList>
    </citation>
    <scope>NUCLEOTIDE SEQUENCE [LARGE SCALE GENOMIC DNA]</scope>
    <source>
        <strain evidence="2 5">CIP 102891</strain>
    </source>
</reference>
<evidence type="ECO:0000256" key="1">
    <source>
        <dbReference type="SAM" id="SignalP"/>
    </source>
</evidence>
<accession>C9QGR7</accession>
<dbReference type="PROSITE" id="PS51257">
    <property type="entry name" value="PROKAR_LIPOPROTEIN"/>
    <property type="match status" value="1"/>
</dbReference>
<dbReference type="EMBL" id="ACZV01000004">
    <property type="protein sequence ID" value="EEX93778.1"/>
    <property type="molecule type" value="Genomic_DNA"/>
</dbReference>
<name>C9QGR7_VIBOR</name>
<reference evidence="3 4" key="3">
    <citation type="journal article" date="2012" name="Int. J. Syst. Evol. Microbiol.">
        <title>Vibrio caribbeanicus sp. nov., isolated from the marine sponge Scleritoderma cyanea.</title>
        <authorList>
            <person name="Hoffmann M."/>
            <person name="Monday S.R."/>
            <person name="Allard M.W."/>
            <person name="Strain E.A."/>
            <person name="Whittaker P."/>
            <person name="Naum M."/>
            <person name="McCarthy P.J."/>
            <person name="Lopez J.V."/>
            <person name="Fischer M."/>
            <person name="Brown E.W."/>
        </authorList>
    </citation>
    <scope>NUCLEOTIDE SEQUENCE [LARGE SCALE GENOMIC DNA]</scope>
    <source>
        <strain evidence="3">CIP 102891</strain>
        <strain evidence="4">CIP 102891 / ATCC 33934</strain>
    </source>
</reference>
<dbReference type="Proteomes" id="UP000002817">
    <property type="component" value="Unassembled WGS sequence"/>
</dbReference>